<dbReference type="EMBL" id="UINC01094251">
    <property type="protein sequence ID" value="SVC49343.1"/>
    <property type="molecule type" value="Genomic_DNA"/>
</dbReference>
<protein>
    <submittedName>
        <fullName evidence="1">Uncharacterized protein</fullName>
    </submittedName>
</protein>
<accession>A0A382MK23</accession>
<dbReference type="AlphaFoldDB" id="A0A382MK23"/>
<evidence type="ECO:0000313" key="1">
    <source>
        <dbReference type="EMBL" id="SVC49343.1"/>
    </source>
</evidence>
<sequence>MNNKYILCIIVAVALVVTWSIYSVSTNTAEIITNRTDEYGRAGKTILEMEKPYKNPNWKFTHCTPTTMDCGRRE</sequence>
<gene>
    <name evidence="1" type="ORF">METZ01_LOCUS302197</name>
</gene>
<proteinExistence type="predicted"/>
<name>A0A382MK23_9ZZZZ</name>
<reference evidence="1" key="1">
    <citation type="submission" date="2018-05" db="EMBL/GenBank/DDBJ databases">
        <authorList>
            <person name="Lanie J.A."/>
            <person name="Ng W.-L."/>
            <person name="Kazmierczak K.M."/>
            <person name="Andrzejewski T.M."/>
            <person name="Davidsen T.M."/>
            <person name="Wayne K.J."/>
            <person name="Tettelin H."/>
            <person name="Glass J.I."/>
            <person name="Rusch D."/>
            <person name="Podicherti R."/>
            <person name="Tsui H.-C.T."/>
            <person name="Winkler M.E."/>
        </authorList>
    </citation>
    <scope>NUCLEOTIDE SEQUENCE</scope>
</reference>
<organism evidence="1">
    <name type="scientific">marine metagenome</name>
    <dbReference type="NCBI Taxonomy" id="408172"/>
    <lineage>
        <taxon>unclassified sequences</taxon>
        <taxon>metagenomes</taxon>
        <taxon>ecological metagenomes</taxon>
    </lineage>
</organism>